<keyword evidence="7" id="KW-0645">Protease</keyword>
<feature type="region of interest" description="Disordered" evidence="22">
    <location>
        <begin position="1017"/>
        <end position="1055"/>
    </location>
</feature>
<evidence type="ECO:0000313" key="27">
    <source>
        <dbReference type="EMBL" id="KAK3929338.1"/>
    </source>
</evidence>
<keyword evidence="13" id="KW-0735">Signal-anchor</keyword>
<evidence type="ECO:0000256" key="13">
    <source>
        <dbReference type="ARBA" id="ARBA00022968"/>
    </source>
</evidence>
<keyword evidence="9 20" id="KW-0479">Metal-binding</keyword>
<dbReference type="SUPFAM" id="SSF63737">
    <property type="entry name" value="Leukotriene A4 hydrolase N-terminal domain"/>
    <property type="match status" value="1"/>
</dbReference>
<evidence type="ECO:0000256" key="10">
    <source>
        <dbReference type="ARBA" id="ARBA00022729"/>
    </source>
</evidence>
<feature type="binding site" evidence="20">
    <location>
        <position position="418"/>
    </location>
    <ligand>
        <name>Zn(2+)</name>
        <dbReference type="ChEBI" id="CHEBI:29105"/>
        <note>catalytic</note>
    </ligand>
</feature>
<dbReference type="GO" id="GO:0006508">
    <property type="term" value="P:proteolysis"/>
    <property type="evidence" value="ECO:0007669"/>
    <property type="project" value="UniProtKB-KW"/>
</dbReference>
<evidence type="ECO:0000256" key="8">
    <source>
        <dbReference type="ARBA" id="ARBA00022692"/>
    </source>
</evidence>
<dbReference type="Gene3D" id="2.60.40.1910">
    <property type="match status" value="1"/>
</dbReference>
<reference evidence="27" key="1">
    <citation type="submission" date="2021-07" db="EMBL/GenBank/DDBJ databases">
        <authorList>
            <person name="Catto M.A."/>
            <person name="Jacobson A."/>
            <person name="Kennedy G."/>
            <person name="Labadie P."/>
            <person name="Hunt B.G."/>
            <person name="Srinivasan R."/>
        </authorList>
    </citation>
    <scope>NUCLEOTIDE SEQUENCE</scope>
    <source>
        <strain evidence="27">PL_HMW_Pooled</strain>
        <tissue evidence="27">Head</tissue>
    </source>
</reference>
<dbReference type="PANTHER" id="PTHR11533">
    <property type="entry name" value="PROTEASE M1 ZINC METALLOPROTEASE"/>
    <property type="match status" value="1"/>
</dbReference>
<evidence type="ECO:0000256" key="15">
    <source>
        <dbReference type="ARBA" id="ARBA00023049"/>
    </source>
</evidence>
<evidence type="ECO:0000256" key="6">
    <source>
        <dbReference type="ARBA" id="ARBA00022622"/>
    </source>
</evidence>
<dbReference type="GO" id="GO:0070006">
    <property type="term" value="F:metalloaminopeptidase activity"/>
    <property type="evidence" value="ECO:0007669"/>
    <property type="project" value="TreeGrafter"/>
</dbReference>
<comment type="cofactor">
    <cofactor evidence="20">
        <name>Zn(2+)</name>
        <dbReference type="ChEBI" id="CHEBI:29105"/>
    </cofactor>
    <text evidence="20">Binds 1 zinc ion per subunit.</text>
</comment>
<evidence type="ECO:0000256" key="23">
    <source>
        <dbReference type="SAM" id="SignalP"/>
    </source>
</evidence>
<dbReference type="Gene3D" id="1.10.390.10">
    <property type="entry name" value="Neutral Protease Domain 2"/>
    <property type="match status" value="1"/>
</dbReference>
<dbReference type="FunFam" id="2.60.40.1730:FF:000012">
    <property type="entry name" value="Aminopeptidase N"/>
    <property type="match status" value="1"/>
</dbReference>
<evidence type="ECO:0000256" key="2">
    <source>
        <dbReference type="ARBA" id="ARBA00004609"/>
    </source>
</evidence>
<dbReference type="GO" id="GO:0043171">
    <property type="term" value="P:peptide catabolic process"/>
    <property type="evidence" value="ECO:0007669"/>
    <property type="project" value="TreeGrafter"/>
</dbReference>
<evidence type="ECO:0000256" key="7">
    <source>
        <dbReference type="ARBA" id="ARBA00022670"/>
    </source>
</evidence>
<evidence type="ECO:0000256" key="16">
    <source>
        <dbReference type="ARBA" id="ARBA00023136"/>
    </source>
</evidence>
<dbReference type="Pfam" id="PF17900">
    <property type="entry name" value="Peptidase_M1_N"/>
    <property type="match status" value="1"/>
</dbReference>
<sequence>MAHPCLLVLALVALAAASPLPLPAPRDLPGEAVFSRKATVGMVAPVAPRTRGPARRHHQAPATPARTAAVDADPEPEDNNPYRLPQALRPFEYDVILTPKLEGDFTFGGLARIWFSAIETTDKIVLHAKQLELGDMFQDINLNILDDEGDPIYFGFIKSMDINTTTEIATLTTDKEMEAGSHFSIEFLSFKGKLNDDMDGFYRSSYIDSATGEKRWLATTQFEPTGARRAFPCWDEPSFKARFNIQINRDPKLTAISNMPLVSSKPRRVPREFEQGYIMDTFDSTLPMSTYLVAFVVSDFPNVTNAEKNFTTWARKDILGGSSISQELGPKALQLLAEFNGVPYSLTKMDQAAIPDFAAGAMENWGLVTYKESYLIEKPTPTPQQVERIATAICHEFGHQWTGDLVTLDWWDHTWLNEGFASFYENFICAMIHPEWNLEDKMLPAFLHEAMESDVRPDQVAMSAPVERNDQIEDRFGVISYEKGGSVLRMFYHAVTPDVFKKGMQRYLSINMFKNTKPEHFFKAMDFVVKQSGLHQIPDGVSFGDVASTWTEQPGFPVLNAVRDYSAGTVSFTQKRFLYAEADPSDDVGQQYYVPLVVRSQANMDFDDFVPQGWLDPGVSTAVLPTAASKDQWVLVNPEQTGYFRVNYDEQNWRILTTALSSTHREDLPPATRAQLVNDATSLARADQLDYTLALPVLETFSGERSVAPWQAALAAYQFLYFRLATTDAFGDLQRMLERITRDAYAEVGYTTEDSDQHEKKYLRSYMTSYACHAGNAQCLSDAAAALKTWLVDPANRVLPDVTSATTLCYGVRGSGKDTFEAMRKLWEAAPAADRSTYLSALGCSKDDALLRGYVGAVRPVSGGGGWRVEVEGEVEGRSQRQCSYCSKDDALLRGLLADAITDKYSFDDGVDIFNNLFNRLENHKVFVDFMKDNADAVAKKFQNNFDVQVIGEIIRDIRTRNELCEYRVWVEAKYMSDKVKWRPLSAAFDAAERELSSWHDKFYASVSAWLASAAGTGTSTTTRPTASTGSTGTMSTGASGSSTTPSTGSTTQKSAAARDALNSALLLFALLVAALR</sequence>
<comment type="similarity">
    <text evidence="3">Belongs to the peptidase M1 family.</text>
</comment>
<organism evidence="27 28">
    <name type="scientific">Frankliniella fusca</name>
    <dbReference type="NCBI Taxonomy" id="407009"/>
    <lineage>
        <taxon>Eukaryota</taxon>
        <taxon>Metazoa</taxon>
        <taxon>Ecdysozoa</taxon>
        <taxon>Arthropoda</taxon>
        <taxon>Hexapoda</taxon>
        <taxon>Insecta</taxon>
        <taxon>Pterygota</taxon>
        <taxon>Neoptera</taxon>
        <taxon>Paraneoptera</taxon>
        <taxon>Thysanoptera</taxon>
        <taxon>Terebrantia</taxon>
        <taxon>Thripoidea</taxon>
        <taxon>Thripidae</taxon>
        <taxon>Frankliniella</taxon>
    </lineage>
</organism>
<evidence type="ECO:0000259" key="25">
    <source>
        <dbReference type="Pfam" id="PF11838"/>
    </source>
</evidence>
<reference evidence="27" key="2">
    <citation type="journal article" date="2023" name="BMC Genomics">
        <title>Pest status, molecular evolution, and epigenetic factors derived from the genome assembly of Frankliniella fusca, a thysanopteran phytovirus vector.</title>
        <authorList>
            <person name="Catto M.A."/>
            <person name="Labadie P.E."/>
            <person name="Jacobson A.L."/>
            <person name="Kennedy G.G."/>
            <person name="Srinivasan R."/>
            <person name="Hunt B.G."/>
        </authorList>
    </citation>
    <scope>NUCLEOTIDE SEQUENCE</scope>
    <source>
        <strain evidence="27">PL_HMW_Pooled</strain>
    </source>
</reference>
<evidence type="ECO:0000313" key="28">
    <source>
        <dbReference type="Proteomes" id="UP001219518"/>
    </source>
</evidence>
<evidence type="ECO:0000256" key="1">
    <source>
        <dbReference type="ARBA" id="ARBA00004606"/>
    </source>
</evidence>
<gene>
    <name evidence="27" type="ORF">KUF71_017798</name>
</gene>
<keyword evidence="8" id="KW-0812">Transmembrane</keyword>
<dbReference type="PRINTS" id="PR00756">
    <property type="entry name" value="ALADIPTASE"/>
</dbReference>
<dbReference type="InterPro" id="IPR024571">
    <property type="entry name" value="ERAP1-like_C_dom"/>
</dbReference>
<evidence type="ECO:0000256" key="18">
    <source>
        <dbReference type="ARBA" id="ARBA00023288"/>
    </source>
</evidence>
<dbReference type="GO" id="GO:0005615">
    <property type="term" value="C:extracellular space"/>
    <property type="evidence" value="ECO:0007669"/>
    <property type="project" value="TreeGrafter"/>
</dbReference>
<evidence type="ECO:0000256" key="22">
    <source>
        <dbReference type="SAM" id="MobiDB-lite"/>
    </source>
</evidence>
<evidence type="ECO:0000256" key="9">
    <source>
        <dbReference type="ARBA" id="ARBA00022723"/>
    </source>
</evidence>
<dbReference type="InterPro" id="IPR001930">
    <property type="entry name" value="Peptidase_M1"/>
</dbReference>
<dbReference type="CDD" id="cd09601">
    <property type="entry name" value="M1_APN-Q_like"/>
    <property type="match status" value="1"/>
</dbReference>
<dbReference type="Gene3D" id="1.25.50.20">
    <property type="match status" value="2"/>
</dbReference>
<evidence type="ECO:0000256" key="5">
    <source>
        <dbReference type="ARBA" id="ARBA00022475"/>
    </source>
</evidence>
<dbReference type="SUPFAM" id="SSF55486">
    <property type="entry name" value="Metalloproteases ('zincins'), catalytic domain"/>
    <property type="match status" value="1"/>
</dbReference>
<comment type="caution">
    <text evidence="27">The sequence shown here is derived from an EMBL/GenBank/DDBJ whole genome shotgun (WGS) entry which is preliminary data.</text>
</comment>
<keyword evidence="12 20" id="KW-0862">Zinc</keyword>
<keyword evidence="17" id="KW-0325">Glycoprotein</keyword>
<accession>A0AAE1HXS2</accession>
<feature type="compositionally biased region" description="Low complexity" evidence="22">
    <location>
        <begin position="1017"/>
        <end position="1052"/>
    </location>
</feature>
<dbReference type="GO" id="GO:0098552">
    <property type="term" value="C:side of membrane"/>
    <property type="evidence" value="ECO:0007669"/>
    <property type="project" value="UniProtKB-KW"/>
</dbReference>
<feature type="active site" description="Proton acceptor" evidence="19">
    <location>
        <position position="396"/>
    </location>
</feature>
<keyword evidence="10 23" id="KW-0732">Signal</keyword>
<evidence type="ECO:0000259" key="26">
    <source>
        <dbReference type="Pfam" id="PF17900"/>
    </source>
</evidence>
<dbReference type="GO" id="GO:0005886">
    <property type="term" value="C:plasma membrane"/>
    <property type="evidence" value="ECO:0007669"/>
    <property type="project" value="UniProtKB-SubCell"/>
</dbReference>
<keyword evidence="11" id="KW-0378">Hydrolase</keyword>
<evidence type="ECO:0000256" key="3">
    <source>
        <dbReference type="ARBA" id="ARBA00010136"/>
    </source>
</evidence>
<dbReference type="Proteomes" id="UP001219518">
    <property type="component" value="Unassembled WGS sequence"/>
</dbReference>
<evidence type="ECO:0000256" key="11">
    <source>
        <dbReference type="ARBA" id="ARBA00022801"/>
    </source>
</evidence>
<dbReference type="Pfam" id="PF01433">
    <property type="entry name" value="Peptidase_M1"/>
    <property type="match status" value="1"/>
</dbReference>
<dbReference type="InterPro" id="IPR014782">
    <property type="entry name" value="Peptidase_M1_dom"/>
</dbReference>
<dbReference type="InterPro" id="IPR042097">
    <property type="entry name" value="Aminopeptidase_N-like_N_sf"/>
</dbReference>
<dbReference type="PANTHER" id="PTHR11533:SF290">
    <property type="entry name" value="AMINOPEPTIDASE"/>
    <property type="match status" value="1"/>
</dbReference>
<keyword evidence="16" id="KW-0472">Membrane</keyword>
<feature type="domain" description="Peptidase M1 membrane alanine aminopeptidase" evidence="24">
    <location>
        <begin position="328"/>
        <end position="530"/>
    </location>
</feature>
<evidence type="ECO:0000256" key="21">
    <source>
        <dbReference type="PIRSR" id="PIRSR634016-4"/>
    </source>
</evidence>
<evidence type="ECO:0000256" key="17">
    <source>
        <dbReference type="ARBA" id="ARBA00023180"/>
    </source>
</evidence>
<feature type="domain" description="ERAP1-like C-terminal" evidence="25">
    <location>
        <begin position="633"/>
        <end position="855"/>
    </location>
</feature>
<dbReference type="GO" id="GO:0042277">
    <property type="term" value="F:peptide binding"/>
    <property type="evidence" value="ECO:0007669"/>
    <property type="project" value="TreeGrafter"/>
</dbReference>
<keyword evidence="5" id="KW-1003">Cell membrane</keyword>
<dbReference type="GO" id="GO:0005737">
    <property type="term" value="C:cytoplasm"/>
    <property type="evidence" value="ECO:0007669"/>
    <property type="project" value="TreeGrafter"/>
</dbReference>
<keyword evidence="18" id="KW-0449">Lipoprotein</keyword>
<dbReference type="GO" id="GO:0008270">
    <property type="term" value="F:zinc ion binding"/>
    <property type="evidence" value="ECO:0007669"/>
    <property type="project" value="InterPro"/>
</dbReference>
<name>A0AAE1HXS2_9NEOP</name>
<feature type="binding site" evidence="20">
    <location>
        <position position="399"/>
    </location>
    <ligand>
        <name>Zn(2+)</name>
        <dbReference type="ChEBI" id="CHEBI:29105"/>
        <note>catalytic</note>
    </ligand>
</feature>
<evidence type="ECO:0000259" key="24">
    <source>
        <dbReference type="Pfam" id="PF01433"/>
    </source>
</evidence>
<dbReference type="InterPro" id="IPR045357">
    <property type="entry name" value="Aminopeptidase_N-like_N"/>
</dbReference>
<feature type="domain" description="Aminopeptidase N-like N-terminal" evidence="26">
    <location>
        <begin position="90"/>
        <end position="292"/>
    </location>
</feature>
<dbReference type="InterPro" id="IPR050344">
    <property type="entry name" value="Peptidase_M1_aminopeptidases"/>
</dbReference>
<keyword evidence="28" id="KW-1185">Reference proteome</keyword>
<keyword evidence="14" id="KW-1133">Transmembrane helix</keyword>
<evidence type="ECO:0000256" key="14">
    <source>
        <dbReference type="ARBA" id="ARBA00022989"/>
    </source>
</evidence>
<keyword evidence="6" id="KW-0336">GPI-anchor</keyword>
<feature type="signal peptide" evidence="23">
    <location>
        <begin position="1"/>
        <end position="17"/>
    </location>
</feature>
<evidence type="ECO:0000256" key="4">
    <source>
        <dbReference type="ARBA" id="ARBA00022438"/>
    </source>
</evidence>
<evidence type="ECO:0000256" key="19">
    <source>
        <dbReference type="PIRSR" id="PIRSR634016-1"/>
    </source>
</evidence>
<dbReference type="InterPro" id="IPR034016">
    <property type="entry name" value="M1_APN-typ"/>
</dbReference>
<feature type="site" description="Transition state stabilizer" evidence="21">
    <location>
        <position position="481"/>
    </location>
</feature>
<feature type="chain" id="PRO_5042093617" evidence="23">
    <location>
        <begin position="18"/>
        <end position="1077"/>
    </location>
</feature>
<dbReference type="InterPro" id="IPR027268">
    <property type="entry name" value="Peptidase_M4/M1_CTD_sf"/>
</dbReference>
<feature type="region of interest" description="Disordered" evidence="22">
    <location>
        <begin position="47"/>
        <end position="84"/>
    </location>
</feature>
<dbReference type="FunFam" id="2.60.40.1910:FF:000008">
    <property type="entry name" value="Aminopeptidase"/>
    <property type="match status" value="1"/>
</dbReference>
<dbReference type="Gene3D" id="2.60.40.1730">
    <property type="entry name" value="tricorn interacting facor f3 domain"/>
    <property type="match status" value="1"/>
</dbReference>
<keyword evidence="4 27" id="KW-0031">Aminopeptidase</keyword>
<evidence type="ECO:0000256" key="12">
    <source>
        <dbReference type="ARBA" id="ARBA00022833"/>
    </source>
</evidence>
<dbReference type="EMBL" id="JAHWGI010001396">
    <property type="protein sequence ID" value="KAK3929338.1"/>
    <property type="molecule type" value="Genomic_DNA"/>
</dbReference>
<feature type="binding site" evidence="20">
    <location>
        <position position="395"/>
    </location>
    <ligand>
        <name>Zn(2+)</name>
        <dbReference type="ChEBI" id="CHEBI:29105"/>
        <note>catalytic</note>
    </ligand>
</feature>
<proteinExistence type="inferred from homology"/>
<keyword evidence="15" id="KW-0482">Metalloprotease</keyword>
<evidence type="ECO:0000256" key="20">
    <source>
        <dbReference type="PIRSR" id="PIRSR634016-3"/>
    </source>
</evidence>
<protein>
    <submittedName>
        <fullName evidence="27">Aminopeptidase N</fullName>
    </submittedName>
</protein>
<dbReference type="FunFam" id="1.10.390.10:FF:000013">
    <property type="entry name" value="Aminopeptidase N"/>
    <property type="match status" value="1"/>
</dbReference>
<dbReference type="AlphaFoldDB" id="A0AAE1HXS2"/>
<comment type="subcellular location">
    <subcellularLocation>
        <location evidence="2">Cell membrane</location>
        <topology evidence="2">Lipid-anchor</topology>
        <topology evidence="2">GPI-anchor</topology>
    </subcellularLocation>
    <subcellularLocation>
        <location evidence="1">Membrane</location>
        <topology evidence="1">Single-pass type II membrane protein</topology>
    </subcellularLocation>
</comment>
<dbReference type="Pfam" id="PF11838">
    <property type="entry name" value="ERAP1_C"/>
    <property type="match status" value="1"/>
</dbReference>